<feature type="domain" description="Penicillin-binding protein transpeptidase" evidence="6">
    <location>
        <begin position="258"/>
        <end position="597"/>
    </location>
</feature>
<evidence type="ECO:0000313" key="9">
    <source>
        <dbReference type="Proteomes" id="UP000194641"/>
    </source>
</evidence>
<feature type="domain" description="Penicillin-binding protein dimerisation" evidence="7">
    <location>
        <begin position="97"/>
        <end position="205"/>
    </location>
</feature>
<feature type="compositionally biased region" description="Basic and acidic residues" evidence="4">
    <location>
        <begin position="1"/>
        <end position="12"/>
    </location>
</feature>
<feature type="compositionally biased region" description="Basic and acidic residues" evidence="4">
    <location>
        <begin position="661"/>
        <end position="694"/>
    </location>
</feature>
<evidence type="ECO:0000256" key="3">
    <source>
        <dbReference type="ARBA" id="ARBA00023136"/>
    </source>
</evidence>
<dbReference type="InterPro" id="IPR036138">
    <property type="entry name" value="PBP_dimer_sf"/>
</dbReference>
<dbReference type="AlphaFoldDB" id="A0A252AQI3"/>
<reference evidence="9" key="1">
    <citation type="submission" date="2014-06" db="EMBL/GenBank/DDBJ databases">
        <authorList>
            <person name="Winans N.J."/>
            <person name="Newell P.D."/>
            <person name="Douglas A.E."/>
        </authorList>
    </citation>
    <scope>NUCLEOTIDE SEQUENCE [LARGE SCALE GENOMIC DNA]</scope>
</reference>
<evidence type="ECO:0000256" key="1">
    <source>
        <dbReference type="ARBA" id="ARBA00004370"/>
    </source>
</evidence>
<evidence type="ECO:0000313" key="8">
    <source>
        <dbReference type="EMBL" id="OUI92119.1"/>
    </source>
</evidence>
<feature type="compositionally biased region" description="Low complexity" evidence="4">
    <location>
        <begin position="486"/>
        <end position="500"/>
    </location>
</feature>
<gene>
    <name evidence="8" type="ORF">HK17_10670</name>
</gene>
<keyword evidence="2" id="KW-0121">Carboxypeptidase</keyword>
<keyword evidence="2" id="KW-0378">Hydrolase</keyword>
<comment type="subcellular location">
    <subcellularLocation>
        <location evidence="1">Membrane</location>
    </subcellularLocation>
</comment>
<dbReference type="Gene3D" id="3.90.1310.10">
    <property type="entry name" value="Penicillin-binding protein 2a (Domain 2)"/>
    <property type="match status" value="1"/>
</dbReference>
<dbReference type="GO" id="GO:0004180">
    <property type="term" value="F:carboxypeptidase activity"/>
    <property type="evidence" value="ECO:0007669"/>
    <property type="project" value="UniProtKB-KW"/>
</dbReference>
<organism evidence="8 9">
    <name type="scientific">Acetobacter indonesiensis</name>
    <dbReference type="NCBI Taxonomy" id="104101"/>
    <lineage>
        <taxon>Bacteria</taxon>
        <taxon>Pseudomonadati</taxon>
        <taxon>Pseudomonadota</taxon>
        <taxon>Alphaproteobacteria</taxon>
        <taxon>Acetobacterales</taxon>
        <taxon>Acetobacteraceae</taxon>
        <taxon>Acetobacter</taxon>
    </lineage>
</organism>
<evidence type="ECO:0000256" key="2">
    <source>
        <dbReference type="ARBA" id="ARBA00022645"/>
    </source>
</evidence>
<feature type="transmembrane region" description="Helical" evidence="5">
    <location>
        <begin position="38"/>
        <end position="62"/>
    </location>
</feature>
<dbReference type="InterPro" id="IPR012338">
    <property type="entry name" value="Beta-lactam/transpept-like"/>
</dbReference>
<dbReference type="SUPFAM" id="SSF56601">
    <property type="entry name" value="beta-lactamase/transpeptidase-like"/>
    <property type="match status" value="1"/>
</dbReference>
<comment type="caution">
    <text evidence="8">The sequence shown here is derived from an EMBL/GenBank/DDBJ whole genome shotgun (WGS) entry which is preliminary data.</text>
</comment>
<dbReference type="Pfam" id="PF00905">
    <property type="entry name" value="Transpeptidase"/>
    <property type="match status" value="1"/>
</dbReference>
<dbReference type="EMBL" id="JOPA01000034">
    <property type="protein sequence ID" value="OUI92119.1"/>
    <property type="molecule type" value="Genomic_DNA"/>
</dbReference>
<dbReference type="SUPFAM" id="SSF56519">
    <property type="entry name" value="Penicillin binding protein dimerisation domain"/>
    <property type="match status" value="1"/>
</dbReference>
<protein>
    <submittedName>
        <fullName evidence="8">Cell division protein FtsI</fullName>
    </submittedName>
</protein>
<dbReference type="PANTHER" id="PTHR30627:SF1">
    <property type="entry name" value="PEPTIDOGLYCAN D,D-TRANSPEPTIDASE FTSI"/>
    <property type="match status" value="1"/>
</dbReference>
<dbReference type="GO" id="GO:0005886">
    <property type="term" value="C:plasma membrane"/>
    <property type="evidence" value="ECO:0007669"/>
    <property type="project" value="TreeGrafter"/>
</dbReference>
<keyword evidence="5" id="KW-1133">Transmembrane helix</keyword>
<keyword evidence="3 5" id="KW-0472">Membrane</keyword>
<accession>A0A252AQI3</accession>
<dbReference type="GO" id="GO:0008658">
    <property type="term" value="F:penicillin binding"/>
    <property type="evidence" value="ECO:0007669"/>
    <property type="project" value="InterPro"/>
</dbReference>
<feature type="region of interest" description="Disordered" evidence="4">
    <location>
        <begin position="644"/>
        <end position="694"/>
    </location>
</feature>
<dbReference type="PANTHER" id="PTHR30627">
    <property type="entry name" value="PEPTIDOGLYCAN D,D-TRANSPEPTIDASE"/>
    <property type="match status" value="1"/>
</dbReference>
<dbReference type="GO" id="GO:0051301">
    <property type="term" value="P:cell division"/>
    <property type="evidence" value="ECO:0007669"/>
    <property type="project" value="UniProtKB-KW"/>
</dbReference>
<dbReference type="RefSeq" id="WP_086659791.1">
    <property type="nucleotide sequence ID" value="NZ_JBJJWX010000001.1"/>
</dbReference>
<evidence type="ECO:0000256" key="4">
    <source>
        <dbReference type="SAM" id="MobiDB-lite"/>
    </source>
</evidence>
<name>A0A252AQI3_9PROT</name>
<dbReference type="Gene3D" id="3.30.450.330">
    <property type="match status" value="1"/>
</dbReference>
<evidence type="ECO:0000259" key="7">
    <source>
        <dbReference type="Pfam" id="PF03717"/>
    </source>
</evidence>
<dbReference type="InterPro" id="IPR001460">
    <property type="entry name" value="PCN-bd_Tpept"/>
</dbReference>
<keyword evidence="5" id="KW-0812">Transmembrane</keyword>
<sequence>MALPPHDPDHTHTVGRTSGAAGDDFRVRAHRDQMHVRLLAVAAGFCTLFGVVALKLSVATVFHPMAPEKRQIAPQVPEIPKIDPKASLAGDFSLPQVHRASIVDRNGQTLALSLPVAQVYANPQELIDPQDVTKKLKSVLKDLDEAETTRRLSLPKQFVYIARNISPQQELAINSLGIPGIYFEPGERRHYPLGHMAAQIMGTVDIDDHGVAGVERYFDKRLMSDHRPLRLSLDVRVQSVVRDELATAMTTFQAIGACAIVMDVRTGEIVAMVSLPDYDANEFNHATNDARFNRAVTGLYEPGSTFKLQTAAMGLETGTIHIWDRFSSVPIHVGRFKISDMKSDHFSEWLTLPEVMAYSSNPAAAHIALDVGGKKQSEWMRGMGFFAPVPVELPEAARPLVPHQWSISTTMTVGFGHGMAEPPLAIVRGTAATVNGGILLKPTLLEREDSAAAIAGNAPDATPTADQDKTLADGVQNAAFAQAAAAATAPTPADAASKPTSSDEEALPAPEGTRVLSEKNSALLRRLLRLDVTAGTGRTAESPGYFVGGKTGTAEKIGPHGGYLKHVNISAFTGIFPMNEPRYAVYVMLDSPKPTPQTHGWTTAGWNAAPTVSKIISRIGPMLQIFPDTAHAAQIDASMALPMHPPVPRGVRPLGPGNDPGDPRKAEAARKAEKAAEKQKLADLKKHGGEVMDE</sequence>
<evidence type="ECO:0000259" key="6">
    <source>
        <dbReference type="Pfam" id="PF00905"/>
    </source>
</evidence>
<keyword evidence="2" id="KW-0645">Protease</keyword>
<keyword evidence="8" id="KW-0131">Cell cycle</keyword>
<feature type="region of interest" description="Disordered" evidence="4">
    <location>
        <begin position="486"/>
        <end position="515"/>
    </location>
</feature>
<dbReference type="InterPro" id="IPR050515">
    <property type="entry name" value="Beta-lactam/transpept"/>
</dbReference>
<dbReference type="InterPro" id="IPR005311">
    <property type="entry name" value="PBP_dimer"/>
</dbReference>
<dbReference type="Gene3D" id="3.40.710.10">
    <property type="entry name" value="DD-peptidase/beta-lactamase superfamily"/>
    <property type="match status" value="1"/>
</dbReference>
<proteinExistence type="predicted"/>
<keyword evidence="8" id="KW-0132">Cell division</keyword>
<dbReference type="GO" id="GO:0071555">
    <property type="term" value="P:cell wall organization"/>
    <property type="evidence" value="ECO:0007669"/>
    <property type="project" value="TreeGrafter"/>
</dbReference>
<evidence type="ECO:0000256" key="5">
    <source>
        <dbReference type="SAM" id="Phobius"/>
    </source>
</evidence>
<dbReference type="Proteomes" id="UP000194641">
    <property type="component" value="Unassembled WGS sequence"/>
</dbReference>
<feature type="region of interest" description="Disordered" evidence="4">
    <location>
        <begin position="1"/>
        <end position="20"/>
    </location>
</feature>
<dbReference type="Pfam" id="PF03717">
    <property type="entry name" value="PBP_dimer"/>
    <property type="match status" value="1"/>
</dbReference>